<dbReference type="InterPro" id="IPR001841">
    <property type="entry name" value="Znf_RING"/>
</dbReference>
<evidence type="ECO:0000256" key="2">
    <source>
        <dbReference type="ARBA" id="ARBA00022771"/>
    </source>
</evidence>
<sequence>MPTRSAAVCSICYDGIRWDDRLVLPCKHVFCRGCIDHMFLHHHRTADDYASQCPMCRAPLMGEADELFTKGSWCLAGFQRQVELQMHGLDLIFPFEIGHAITAFEDCITAVEGHATGPGGLNRMAAAAQYNIGRCYELRWAAADDLRSDEAQQDARDAMRAYELA</sequence>
<dbReference type="PANTHER" id="PTHR12109">
    <property type="entry name" value="RING FINGER PROTEIN 141-RELATED"/>
    <property type="match status" value="1"/>
</dbReference>
<gene>
    <name evidence="6" type="ORF">EMIHUDRAFT_256728</name>
</gene>
<keyword evidence="1" id="KW-0479">Metal-binding</keyword>
<accession>R1BW03</accession>
<dbReference type="SMART" id="SM00184">
    <property type="entry name" value="RING"/>
    <property type="match status" value="1"/>
</dbReference>
<keyword evidence="3" id="KW-0862">Zinc</keyword>
<dbReference type="Gene3D" id="3.30.40.10">
    <property type="entry name" value="Zinc/RING finger domain, C3HC4 (zinc finger)"/>
    <property type="match status" value="1"/>
</dbReference>
<dbReference type="Pfam" id="PF13639">
    <property type="entry name" value="zf-RING_2"/>
    <property type="match status" value="1"/>
</dbReference>
<dbReference type="HOGENOM" id="CLU_1623329_0_0_1"/>
<dbReference type="SUPFAM" id="SSF57850">
    <property type="entry name" value="RING/U-box"/>
    <property type="match status" value="1"/>
</dbReference>
<name>R1BW03_EMIHU</name>
<evidence type="ECO:0000256" key="4">
    <source>
        <dbReference type="PROSITE-ProRule" id="PRU00175"/>
    </source>
</evidence>
<evidence type="ECO:0000256" key="3">
    <source>
        <dbReference type="ARBA" id="ARBA00022833"/>
    </source>
</evidence>
<dbReference type="GeneID" id="17260068"/>
<dbReference type="InterPro" id="IPR017907">
    <property type="entry name" value="Znf_RING_CS"/>
</dbReference>
<reference evidence="6" key="1">
    <citation type="submission" date="2012-07" db="EMBL/GenBank/DDBJ databases">
        <title>Genome variability drives Emilianias global distribution.</title>
        <authorList>
            <consortium name="DOE Joint Genome Institute"/>
            <person name="Read B."/>
            <person name="Kegel J."/>
            <person name="Klute M."/>
            <person name="Kuo A."/>
            <person name="Lefebvre S.C."/>
            <person name="Maumus F."/>
            <person name="Mayer C."/>
            <person name="Miller J."/>
            <person name="Allen A."/>
            <person name="Bidle K."/>
            <person name="Borodovsky M."/>
            <person name="Bowler C."/>
            <person name="Brownlee C."/>
            <person name="Claverie J.-M."/>
            <person name="Cock M."/>
            <person name="De Vargas C."/>
            <person name="Elias M."/>
            <person name="Frickenhaus S."/>
            <person name="Gladyshev V.N."/>
            <person name="Gonzalez K."/>
            <person name="Guda C."/>
            <person name="Hadaegh A."/>
            <person name="Herman E."/>
            <person name="Iglesias-Rodriguez D."/>
            <person name="Jones B."/>
            <person name="Lawson T."/>
            <person name="Leese F."/>
            <person name="Lin Y.-C."/>
            <person name="Lindquist E."/>
            <person name="Lobanov A."/>
            <person name="Lucas S."/>
            <person name="Malik S.-H.B."/>
            <person name="Marsh M.E."/>
            <person name="Mock T."/>
            <person name="Monier A."/>
            <person name="Moreau H."/>
            <person name="Mueller-Roeber B."/>
            <person name="Napier J."/>
            <person name="Ogata H."/>
            <person name="Parker M."/>
            <person name="Probert I."/>
            <person name="Quesneville H."/>
            <person name="Raines C."/>
            <person name="Rensing S."/>
            <person name="Riano-Pachon D.M."/>
            <person name="Richier S."/>
            <person name="Rokitta S."/>
            <person name="Salamov A."/>
            <person name="Sarno A.F."/>
            <person name="Schmutz J."/>
            <person name="Schroeder D."/>
            <person name="Shiraiwa Y."/>
            <person name="Soanes D.M."/>
            <person name="Valentin K."/>
            <person name="Van Der Giezen M."/>
            <person name="Van Der Peer Y."/>
            <person name="Vardi A."/>
            <person name="Verret F."/>
            <person name="Von Dassow P."/>
            <person name="Wheeler G."/>
            <person name="Williams B."/>
            <person name="Wilson W."/>
            <person name="Wolfe G."/>
            <person name="Wurch L.L."/>
            <person name="Young J."/>
            <person name="Dacks J.B."/>
            <person name="Delwiche C.F."/>
            <person name="Dyhrman S."/>
            <person name="Glockner G."/>
            <person name="John U."/>
            <person name="Richards T."/>
            <person name="Worden A.Z."/>
            <person name="Zhang X."/>
            <person name="Grigoriev I.V."/>
        </authorList>
    </citation>
    <scope>NUCLEOTIDE SEQUENCE</scope>
    <source>
        <strain evidence="6">CCMP1516</strain>
    </source>
</reference>
<evidence type="ECO:0000256" key="1">
    <source>
        <dbReference type="ARBA" id="ARBA00022723"/>
    </source>
</evidence>
<dbReference type="GO" id="GO:0008270">
    <property type="term" value="F:zinc ion binding"/>
    <property type="evidence" value="ECO:0007669"/>
    <property type="project" value="UniProtKB-KW"/>
</dbReference>
<feature type="non-terminal residue" evidence="6">
    <location>
        <position position="165"/>
    </location>
</feature>
<dbReference type="PROSITE" id="PS50089">
    <property type="entry name" value="ZF_RING_2"/>
    <property type="match status" value="1"/>
</dbReference>
<dbReference type="KEGG" id="ehx:EMIHUDRAFT_256728"/>
<organism evidence="6">
    <name type="scientific">Emiliania huxleyi</name>
    <name type="common">Coccolithophore</name>
    <name type="synonym">Pontosphaera huxleyi</name>
    <dbReference type="NCBI Taxonomy" id="2903"/>
    <lineage>
        <taxon>Eukaryota</taxon>
        <taxon>Haptista</taxon>
        <taxon>Haptophyta</taxon>
        <taxon>Prymnesiophyceae</taxon>
        <taxon>Isochrysidales</taxon>
        <taxon>Noelaerhabdaceae</taxon>
        <taxon>Emiliania</taxon>
    </lineage>
</organism>
<dbReference type="InterPro" id="IPR013083">
    <property type="entry name" value="Znf_RING/FYVE/PHD"/>
</dbReference>
<evidence type="ECO:0000259" key="5">
    <source>
        <dbReference type="PROSITE" id="PS50089"/>
    </source>
</evidence>
<evidence type="ECO:0000313" key="6">
    <source>
        <dbReference type="EMBL" id="EOD13917.1"/>
    </source>
</evidence>
<dbReference type="AlphaFoldDB" id="R1BW03"/>
<dbReference type="RefSeq" id="XP_005766346.1">
    <property type="nucleotide sequence ID" value="XM_005766289.1"/>
</dbReference>
<dbReference type="PROSITE" id="PS00518">
    <property type="entry name" value="ZF_RING_1"/>
    <property type="match status" value="1"/>
</dbReference>
<protein>
    <recommendedName>
        <fullName evidence="5">RING-type domain-containing protein</fullName>
    </recommendedName>
</protein>
<keyword evidence="2 4" id="KW-0863">Zinc-finger</keyword>
<feature type="domain" description="RING-type" evidence="5">
    <location>
        <begin position="9"/>
        <end position="57"/>
    </location>
</feature>
<dbReference type="EMBL" id="KB867340">
    <property type="protein sequence ID" value="EOD13917.1"/>
    <property type="molecule type" value="Genomic_DNA"/>
</dbReference>
<proteinExistence type="predicted"/>
<dbReference type="InterPro" id="IPR047126">
    <property type="entry name" value="RNF141-like"/>
</dbReference>